<dbReference type="RefSeq" id="WP_090135297.1">
    <property type="nucleotide sequence ID" value="NZ_FOLY01000006.1"/>
</dbReference>
<dbReference type="Gene3D" id="3.10.450.710">
    <property type="entry name" value="Tgt2/MlaC"/>
    <property type="match status" value="1"/>
</dbReference>
<evidence type="ECO:0000313" key="3">
    <source>
        <dbReference type="Proteomes" id="UP000199046"/>
    </source>
</evidence>
<evidence type="ECO:0000256" key="1">
    <source>
        <dbReference type="SAM" id="SignalP"/>
    </source>
</evidence>
<accession>A0A1I1M6V5</accession>
<reference evidence="3" key="1">
    <citation type="submission" date="2016-10" db="EMBL/GenBank/DDBJ databases">
        <authorList>
            <person name="Varghese N."/>
            <person name="Submissions S."/>
        </authorList>
    </citation>
    <scope>NUCLEOTIDE SEQUENCE [LARGE SCALE GENOMIC DNA]</scope>
    <source>
        <strain evidence="3">DSM 23439</strain>
    </source>
</reference>
<dbReference type="PANTHER" id="PTHR36573:SF1">
    <property type="entry name" value="INTERMEMBRANE PHOSPHOLIPID TRANSPORT SYSTEM BINDING PROTEIN MLAC"/>
    <property type="match status" value="1"/>
</dbReference>
<dbReference type="InterPro" id="IPR042245">
    <property type="entry name" value="Tgt2/MlaC_sf"/>
</dbReference>
<name>A0A1I1M6V5_9GAMM</name>
<dbReference type="PANTHER" id="PTHR36573">
    <property type="entry name" value="INTERMEMBRANE PHOSPHOLIPID TRANSPORT SYSTEM BINDING PROTEIN MLAC"/>
    <property type="match status" value="1"/>
</dbReference>
<protein>
    <submittedName>
        <fullName evidence="2">Phospholipid transport system substrate-binding protein</fullName>
    </submittedName>
</protein>
<gene>
    <name evidence="2" type="ORF">SAMN05421848_2831</name>
</gene>
<proteinExistence type="predicted"/>
<dbReference type="PIRSF" id="PIRSF004649">
    <property type="entry name" value="MlaC"/>
    <property type="match status" value="1"/>
</dbReference>
<dbReference type="STRING" id="402385.SAMN05421848_2831"/>
<sequence length="218" mass="24638">MKKVSRYVGVLVAAMLGMGVVTAQAANQSPHEVVSQSVEQLMSKLDNNQQRYRNNPDELKKVVDQNIDPIVDWRYASASVMGKYFQAASPEQRSRFARVFKQTLIDTYAQGLVTFDYKDVRVLENNQSQRYDDQASVDMEVVAASGERYPVSYTLRERDGEWKVINVVVNGINLGLTFRNQFDQAMRSNNRDFDAVINGWSPDVDLEDGDGNNQKAQG</sequence>
<feature type="signal peptide" evidence="1">
    <location>
        <begin position="1"/>
        <end position="25"/>
    </location>
</feature>
<dbReference type="OrthoDB" id="9787053at2"/>
<feature type="chain" id="PRO_5011549203" evidence="1">
    <location>
        <begin position="26"/>
        <end position="218"/>
    </location>
</feature>
<evidence type="ECO:0000313" key="2">
    <source>
        <dbReference type="EMBL" id="SFC81129.1"/>
    </source>
</evidence>
<dbReference type="Proteomes" id="UP000199046">
    <property type="component" value="Unassembled WGS sequence"/>
</dbReference>
<organism evidence="2 3">
    <name type="scientific">Kushneria avicenniae</name>
    <dbReference type="NCBI Taxonomy" id="402385"/>
    <lineage>
        <taxon>Bacteria</taxon>
        <taxon>Pseudomonadati</taxon>
        <taxon>Pseudomonadota</taxon>
        <taxon>Gammaproteobacteria</taxon>
        <taxon>Oceanospirillales</taxon>
        <taxon>Halomonadaceae</taxon>
        <taxon>Kushneria</taxon>
    </lineage>
</organism>
<dbReference type="InterPro" id="IPR008869">
    <property type="entry name" value="MlaC/ttg2D"/>
</dbReference>
<dbReference type="EMBL" id="FOLY01000006">
    <property type="protein sequence ID" value="SFC81129.1"/>
    <property type="molecule type" value="Genomic_DNA"/>
</dbReference>
<keyword evidence="1" id="KW-0732">Signal</keyword>
<keyword evidence="3" id="KW-1185">Reference proteome</keyword>
<dbReference type="Pfam" id="PF05494">
    <property type="entry name" value="MlaC"/>
    <property type="match status" value="1"/>
</dbReference>
<dbReference type="AlphaFoldDB" id="A0A1I1M6V5"/>